<dbReference type="OrthoDB" id="3034030at2"/>
<evidence type="ECO:0000313" key="7">
    <source>
        <dbReference type="Proteomes" id="UP000295063"/>
    </source>
</evidence>
<dbReference type="EMBL" id="SLUI01000019">
    <property type="protein sequence ID" value="TCL32957.1"/>
    <property type="molecule type" value="Genomic_DNA"/>
</dbReference>
<dbReference type="Proteomes" id="UP000295063">
    <property type="component" value="Unassembled WGS sequence"/>
</dbReference>
<evidence type="ECO:0000313" key="6">
    <source>
        <dbReference type="EMBL" id="TCL32957.1"/>
    </source>
</evidence>
<comment type="subcellular location">
    <subcellularLocation>
        <location evidence="1">Membrane</location>
        <topology evidence="1">Single-pass membrane protein</topology>
    </subcellularLocation>
</comment>
<dbReference type="RefSeq" id="WP_132083213.1">
    <property type="nucleotide sequence ID" value="NZ_SLUI01000019.1"/>
</dbReference>
<gene>
    <name evidence="6" type="ORF">EV210_11932</name>
</gene>
<accession>A0A4R1PXG0</accession>
<evidence type="ECO:0000256" key="2">
    <source>
        <dbReference type="ARBA" id="ARBA00022692"/>
    </source>
</evidence>
<keyword evidence="2" id="KW-0812">Transmembrane</keyword>
<keyword evidence="7" id="KW-1185">Reference proteome</keyword>
<evidence type="ECO:0000256" key="4">
    <source>
        <dbReference type="ARBA" id="ARBA00023136"/>
    </source>
</evidence>
<dbReference type="PANTHER" id="PTHR36985:SF1">
    <property type="entry name" value="TRANSLOCATION AND ASSEMBLY MODULE SUBUNIT TAMB"/>
    <property type="match status" value="1"/>
</dbReference>
<keyword evidence="3" id="KW-1133">Transmembrane helix</keyword>
<evidence type="ECO:0000256" key="3">
    <source>
        <dbReference type="ARBA" id="ARBA00022989"/>
    </source>
</evidence>
<organism evidence="6 7">
    <name type="scientific">Anaerospora hongkongensis</name>
    <dbReference type="NCBI Taxonomy" id="244830"/>
    <lineage>
        <taxon>Bacteria</taxon>
        <taxon>Bacillati</taxon>
        <taxon>Bacillota</taxon>
        <taxon>Negativicutes</taxon>
        <taxon>Selenomonadales</taxon>
        <taxon>Sporomusaceae</taxon>
        <taxon>Anaerospora</taxon>
    </lineage>
</organism>
<reference evidence="6 7" key="1">
    <citation type="submission" date="2019-03" db="EMBL/GenBank/DDBJ databases">
        <title>Genomic Encyclopedia of Type Strains, Phase IV (KMG-IV): sequencing the most valuable type-strain genomes for metagenomic binning, comparative biology and taxonomic classification.</title>
        <authorList>
            <person name="Goeker M."/>
        </authorList>
    </citation>
    <scope>NUCLEOTIDE SEQUENCE [LARGE SCALE GENOMIC DNA]</scope>
    <source>
        <strain evidence="6 7">DSM 15969</strain>
    </source>
</reference>
<evidence type="ECO:0000259" key="5">
    <source>
        <dbReference type="Pfam" id="PF04357"/>
    </source>
</evidence>
<feature type="domain" description="Translocation and assembly module TamB C-terminal" evidence="5">
    <location>
        <begin position="1089"/>
        <end position="1426"/>
    </location>
</feature>
<dbReference type="PANTHER" id="PTHR36985">
    <property type="entry name" value="TRANSLOCATION AND ASSEMBLY MODULE SUBUNIT TAMB"/>
    <property type="match status" value="1"/>
</dbReference>
<name>A0A4R1PXG0_9FIRM</name>
<dbReference type="GO" id="GO:0005886">
    <property type="term" value="C:plasma membrane"/>
    <property type="evidence" value="ECO:0007669"/>
    <property type="project" value="InterPro"/>
</dbReference>
<dbReference type="InterPro" id="IPR007452">
    <property type="entry name" value="TamB_C"/>
</dbReference>
<sequence length="1431" mass="153712">MRYKAWLLLLAIMVTIGAAYWTSQSETVLGRAQNAITDEINKTLNGQITFDRLEITSFRSAVLYDVVLQDSQSQVVASTEKLTVQFDLWAALQGQVALSAVKEVELANPSLFLSRQSNGLWNVEQLLKNQTNQEMSFAGLVKWTGGQVQLVNDGVTYQITDAEGTVSFVHKPAIAFSVTGKYLGETLSAEGSIKNKDDLFAQFKTSRLDLAALKPLVPADYSLVIHSGQLENITATIRQDQGVLTYAGEFEVHQAAAVVQDFTVQNGEARLTFTHQNLYLYQASADVNGQPVQLHGRVTLDTSEPVLDLVVQSSGLEPAALQESLPVKGKVAVKAAVRGLAANPEVQGEVAMAQGTIAGIDVEEAQGSVHLVNGLLTLQQAAGKTLGGTVSLTGQLDIATQRYQGRVRGSNIDGSLVPGIPAQAAGRADFDVALAGEDFTRPAMNGTITVKQGRWNELVIDEAAASFNWSGDVAIVDYLNITAGGGKVTAQGRMQGDAIEFTLLGQSIPLSLVGAQAAADISGVVDFTGTAGGSLSNPVLTVDFKARDGQVLQQPFASAAGTLQLTKDLLTIRQVTAVNQSTVHTVNGTIGLSGGNPLNLAIVTKGARAETLINLIVPGEQLTGNVDNEVMLTGSLADWNAQGHFKLYDGSFRGQLISSIEGRYQRHQGVTTLEDVVLQSLNTQVRLAGTISAGQQLDFDVEAKDIQLEKLSHTAGYPMSGQASFVGHLGGAVAEPAFEGQLTADRLVLNGQAITGINGKVYSDGNRIHITHFGFKQNEAAFAFTGGMVLADETIYGTVTVDNGQLGSLLTMLNSPVKEIDGKLNGRIEIGGTLSKPDIAVQGNLLAGKVKNYPLDTIEMDIALKDEIVTVNTFFAKQGNGVLVIRGTANLNGPVNLEVGGRDIDAGLLTAWLDSTVPTSGKLTFSAEVTGQTKDPQIALSLQINDGKVANAGFDELYGLFTVNKGSIHVNQVMLLKGPYKASAYGMVPLAALNKAGRAKASAIDQMDLTVTLDKANLSILPMVTNEVSWASGETKGQLKIGGTLFEPTVTGQFLVQDGTIKFKSLGQPIQKVAVDIQFEGDTMNIKTFKGSMGGGTYDLSGQVGWQGMNLADYNVVLMLDRLGVEHKYFTGPLQGKLQLTTGRRGRPLIAGNLLFENATIDIPLIPEMEATDLNVALDLEVVAGKRVRLYNSYLYDIIAEGKVKFGGTTQRPSTSGRFSAVRGTVSYLRTSFKVKDAVADFTQVGSFMPVLHLNASTRLEQTTINLAISGPVQEMEMKLTAEPQMSQQEILSLLTLRSHYFDNKNGSDGRDSGLGRDEIVGLLDAGLQMRFISEMEGAFRKAFGVDEFRVVRGTLAVDDNEKDHSIDREVYNLEVGKYITDRLMLSYTMGVDHDERSMGFRYDLNRRFSITASRDNKDRNLFGLEARFTF</sequence>
<protein>
    <submittedName>
        <fullName evidence="6">Translocation and assembly module TamB</fullName>
    </submittedName>
</protein>
<dbReference type="GO" id="GO:0009306">
    <property type="term" value="P:protein secretion"/>
    <property type="evidence" value="ECO:0007669"/>
    <property type="project" value="InterPro"/>
</dbReference>
<dbReference type="GO" id="GO:0097347">
    <property type="term" value="C:TAM protein secretion complex"/>
    <property type="evidence" value="ECO:0007669"/>
    <property type="project" value="TreeGrafter"/>
</dbReference>
<keyword evidence="4" id="KW-0472">Membrane</keyword>
<proteinExistence type="predicted"/>
<dbReference type="Pfam" id="PF04357">
    <property type="entry name" value="TamB"/>
    <property type="match status" value="1"/>
</dbReference>
<comment type="caution">
    <text evidence="6">The sequence shown here is derived from an EMBL/GenBank/DDBJ whole genome shotgun (WGS) entry which is preliminary data.</text>
</comment>
<evidence type="ECO:0000256" key="1">
    <source>
        <dbReference type="ARBA" id="ARBA00004167"/>
    </source>
</evidence>